<evidence type="ECO:0000256" key="11">
    <source>
        <dbReference type="PROSITE-ProRule" id="PRU00409"/>
    </source>
</evidence>
<proteinExistence type="inferred from homology"/>
<evidence type="ECO:0000259" key="12">
    <source>
        <dbReference type="PROSITE" id="PS50975"/>
    </source>
</evidence>
<dbReference type="GO" id="GO:0046872">
    <property type="term" value="F:metal ion binding"/>
    <property type="evidence" value="ECO:0007669"/>
    <property type="project" value="InterPro"/>
</dbReference>
<evidence type="ECO:0000256" key="2">
    <source>
        <dbReference type="ARBA" id="ARBA00013255"/>
    </source>
</evidence>
<comment type="pathway">
    <text evidence="1 10">Purine metabolism; IMP biosynthesis via de novo pathway; N(1)-(5-phospho-D-ribosyl)glycinamide from 5-phospho-alpha-D-ribose 1-diphosphate: step 2/2.</text>
</comment>
<dbReference type="InterPro" id="IPR037123">
    <property type="entry name" value="PRibGlycinamide_synth_C_sf"/>
</dbReference>
<dbReference type="AlphaFoldDB" id="A0AAE9XGL9"/>
<dbReference type="Gene3D" id="3.90.600.10">
    <property type="entry name" value="Phosphoribosylglycinamide synthetase, C-terminal domain"/>
    <property type="match status" value="1"/>
</dbReference>
<keyword evidence="5 10" id="KW-0658">Purine biosynthesis</keyword>
<evidence type="ECO:0000256" key="9">
    <source>
        <dbReference type="ARBA" id="ARBA00042864"/>
    </source>
</evidence>
<keyword evidence="3 10" id="KW-0436">Ligase</keyword>
<dbReference type="PROSITE" id="PS50975">
    <property type="entry name" value="ATP_GRASP"/>
    <property type="match status" value="1"/>
</dbReference>
<evidence type="ECO:0000256" key="7">
    <source>
        <dbReference type="ARBA" id="ARBA00038345"/>
    </source>
</evidence>
<dbReference type="HAMAP" id="MF_00138">
    <property type="entry name" value="GARS"/>
    <property type="match status" value="1"/>
</dbReference>
<evidence type="ECO:0000256" key="3">
    <source>
        <dbReference type="ARBA" id="ARBA00022598"/>
    </source>
</evidence>
<dbReference type="GO" id="GO:0005524">
    <property type="term" value="F:ATP binding"/>
    <property type="evidence" value="ECO:0007669"/>
    <property type="project" value="UniProtKB-UniRule"/>
</dbReference>
<evidence type="ECO:0000256" key="5">
    <source>
        <dbReference type="ARBA" id="ARBA00022755"/>
    </source>
</evidence>
<dbReference type="InterPro" id="IPR020560">
    <property type="entry name" value="PRibGlycinamide_synth_C-dom"/>
</dbReference>
<feature type="domain" description="ATP-grasp" evidence="12">
    <location>
        <begin position="112"/>
        <end position="319"/>
    </location>
</feature>
<evidence type="ECO:0000256" key="6">
    <source>
        <dbReference type="ARBA" id="ARBA00022840"/>
    </source>
</evidence>
<name>A0AAE9XGL9_PORGN</name>
<dbReference type="Pfam" id="PF02843">
    <property type="entry name" value="GARS_C"/>
    <property type="match status" value="1"/>
</dbReference>
<evidence type="ECO:0000256" key="10">
    <source>
        <dbReference type="HAMAP-Rule" id="MF_00138"/>
    </source>
</evidence>
<dbReference type="SUPFAM" id="SSF51246">
    <property type="entry name" value="Rudiment single hybrid motif"/>
    <property type="match status" value="1"/>
</dbReference>
<dbReference type="InterPro" id="IPR011054">
    <property type="entry name" value="Rudment_hybrid_motif"/>
</dbReference>
<dbReference type="PANTHER" id="PTHR43472">
    <property type="entry name" value="PHOSPHORIBOSYLAMINE--GLYCINE LIGASE"/>
    <property type="match status" value="1"/>
</dbReference>
<dbReference type="SMART" id="SM01210">
    <property type="entry name" value="GARS_C"/>
    <property type="match status" value="1"/>
</dbReference>
<accession>A0AAE9XGL9</accession>
<dbReference type="SMART" id="SM01209">
    <property type="entry name" value="GARS_A"/>
    <property type="match status" value="1"/>
</dbReference>
<evidence type="ECO:0000313" key="14">
    <source>
        <dbReference type="Proteomes" id="UP001179540"/>
    </source>
</evidence>
<evidence type="ECO:0000256" key="4">
    <source>
        <dbReference type="ARBA" id="ARBA00022741"/>
    </source>
</evidence>
<gene>
    <name evidence="10 13" type="primary">purD</name>
    <name evidence="13" type="ORF">NY149_03490</name>
</gene>
<dbReference type="RefSeq" id="WP_271913506.1">
    <property type="nucleotide sequence ID" value="NZ_CP116613.1"/>
</dbReference>
<comment type="catalytic activity">
    <reaction evidence="10">
        <text>5-phospho-beta-D-ribosylamine + glycine + ATP = N(1)-(5-phospho-beta-D-ribosyl)glycinamide + ADP + phosphate + H(+)</text>
        <dbReference type="Rhea" id="RHEA:17453"/>
        <dbReference type="ChEBI" id="CHEBI:15378"/>
        <dbReference type="ChEBI" id="CHEBI:30616"/>
        <dbReference type="ChEBI" id="CHEBI:43474"/>
        <dbReference type="ChEBI" id="CHEBI:57305"/>
        <dbReference type="ChEBI" id="CHEBI:58681"/>
        <dbReference type="ChEBI" id="CHEBI:143788"/>
        <dbReference type="ChEBI" id="CHEBI:456216"/>
        <dbReference type="EC" id="6.3.4.13"/>
    </reaction>
</comment>
<dbReference type="EC" id="6.3.4.13" evidence="2 10"/>
<dbReference type="GO" id="GO:0004637">
    <property type="term" value="F:phosphoribosylamine-glycine ligase activity"/>
    <property type="evidence" value="ECO:0007669"/>
    <property type="project" value="UniProtKB-UniRule"/>
</dbReference>
<dbReference type="InterPro" id="IPR020562">
    <property type="entry name" value="PRibGlycinamide_synth_N"/>
</dbReference>
<dbReference type="InterPro" id="IPR000115">
    <property type="entry name" value="PRibGlycinamide_synth"/>
</dbReference>
<reference evidence="13" key="1">
    <citation type="submission" date="2023-01" db="EMBL/GenBank/DDBJ databases">
        <title>Phages are important unrecognized players in the ecology of the oral pathogen Porphyromonas gingivalis.</title>
        <authorList>
            <person name="Matrishin C.B."/>
            <person name="Kauffman K.M."/>
        </authorList>
    </citation>
    <scope>NUCLEOTIDE SEQUENCE</scope>
    <source>
        <strain evidence="13">HG1691old</strain>
    </source>
</reference>
<evidence type="ECO:0000313" key="13">
    <source>
        <dbReference type="EMBL" id="WCF99710.1"/>
    </source>
</evidence>
<dbReference type="InterPro" id="IPR020561">
    <property type="entry name" value="PRibGlycinamid_synth_ATP-grasp"/>
</dbReference>
<dbReference type="Gene3D" id="3.30.1490.20">
    <property type="entry name" value="ATP-grasp fold, A domain"/>
    <property type="match status" value="1"/>
</dbReference>
<comment type="similarity">
    <text evidence="7 10">Belongs to the GARS family.</text>
</comment>
<keyword evidence="4 11" id="KW-0547">Nucleotide-binding</keyword>
<keyword evidence="6 11" id="KW-0067">ATP-binding</keyword>
<dbReference type="PANTHER" id="PTHR43472:SF1">
    <property type="entry name" value="PHOSPHORIBOSYLAMINE--GLYCINE LIGASE, CHLOROPLASTIC"/>
    <property type="match status" value="1"/>
</dbReference>
<dbReference type="SUPFAM" id="SSF56059">
    <property type="entry name" value="Glutathione synthetase ATP-binding domain-like"/>
    <property type="match status" value="1"/>
</dbReference>
<dbReference type="InterPro" id="IPR013815">
    <property type="entry name" value="ATP_grasp_subdomain_1"/>
</dbReference>
<dbReference type="SUPFAM" id="SSF52440">
    <property type="entry name" value="PreATP-grasp domain"/>
    <property type="match status" value="1"/>
</dbReference>
<dbReference type="NCBIfam" id="TIGR00877">
    <property type="entry name" value="purD"/>
    <property type="match status" value="1"/>
</dbReference>
<dbReference type="GO" id="GO:0009113">
    <property type="term" value="P:purine nucleobase biosynthetic process"/>
    <property type="evidence" value="ECO:0007669"/>
    <property type="project" value="InterPro"/>
</dbReference>
<evidence type="ECO:0000256" key="1">
    <source>
        <dbReference type="ARBA" id="ARBA00005174"/>
    </source>
</evidence>
<dbReference type="EMBL" id="CP116613">
    <property type="protein sequence ID" value="WCF99710.1"/>
    <property type="molecule type" value="Genomic_DNA"/>
</dbReference>
<dbReference type="Pfam" id="PF02844">
    <property type="entry name" value="GARS_N"/>
    <property type="match status" value="1"/>
</dbReference>
<dbReference type="Proteomes" id="UP001179540">
    <property type="component" value="Chromosome"/>
</dbReference>
<organism evidence="13 14">
    <name type="scientific">Porphyromonas gingivalis</name>
    <name type="common">Bacteroides gingivalis</name>
    <dbReference type="NCBI Taxonomy" id="837"/>
    <lineage>
        <taxon>Bacteria</taxon>
        <taxon>Pseudomonadati</taxon>
        <taxon>Bacteroidota</taxon>
        <taxon>Bacteroidia</taxon>
        <taxon>Bacteroidales</taxon>
        <taxon>Porphyromonadaceae</taxon>
        <taxon>Porphyromonas</taxon>
    </lineage>
</organism>
<dbReference type="Gene3D" id="3.30.470.20">
    <property type="entry name" value="ATP-grasp fold, B domain"/>
    <property type="match status" value="1"/>
</dbReference>
<protein>
    <recommendedName>
        <fullName evidence="2 10">Phosphoribosylamine--glycine ligase</fullName>
        <ecNumber evidence="2 10">6.3.4.13</ecNumber>
    </recommendedName>
    <alternativeName>
        <fullName evidence="10">GARS</fullName>
    </alternativeName>
    <alternativeName>
        <fullName evidence="8 10">Glycinamide ribonucleotide synthetase</fullName>
    </alternativeName>
    <alternativeName>
        <fullName evidence="9 10">Phosphoribosylglycinamide synthetase</fullName>
    </alternativeName>
</protein>
<dbReference type="Pfam" id="PF01071">
    <property type="entry name" value="GARS_A"/>
    <property type="match status" value="1"/>
</dbReference>
<dbReference type="InterPro" id="IPR016185">
    <property type="entry name" value="PreATP-grasp_dom_sf"/>
</dbReference>
<dbReference type="InterPro" id="IPR011761">
    <property type="entry name" value="ATP-grasp"/>
</dbReference>
<dbReference type="GO" id="GO:0006189">
    <property type="term" value="P:'de novo' IMP biosynthetic process"/>
    <property type="evidence" value="ECO:0007669"/>
    <property type="project" value="UniProtKB-UniRule"/>
</dbReference>
<sequence>MNILLLGSGGREHALAWKIAQSPLTNKLFVAPGNGGTEDVAINIPEVDVNDFAAVAEVVQRESIDLLVVGPEEPLVRGIVDYFRNHDTLHDLLIVGPDAKGARLEGSKDFSKSFMKRHGIPTAAYQTFTADQTDAGKAFIDTMQAPYVLKADGLAAGKGVIIAPTAEEAKRELAEMLGGKFGAASRHVVIEEFFDGIECSVFVATDGKDYRILPVAKDYKRIGDGDTGLNTGGMGSVSPVPFADEAFMRKVEERIIRPTISGLIAEGIDYRGFIFVGLMNVGGDPYVVEYNCRMGDPETEVVMLRIGSDFVELIRRMAAGCIGDYQMQEDRRCAASVMLVSRGYPGSYEKGMEMDIPIPPADTILFHAGTVARDGKVYTDGGRVMAVSSYGSTPEAALQRCYIHAKQVLFDGKNYRHDIGRDMLHWPKVER</sequence>
<evidence type="ECO:0000256" key="8">
    <source>
        <dbReference type="ARBA" id="ARBA00042242"/>
    </source>
</evidence>
<dbReference type="Gene3D" id="3.40.50.20">
    <property type="match status" value="1"/>
</dbReference>